<proteinExistence type="predicted"/>
<sequence>MFEEMAQNVTRPKLDKAISIPKIGGQVFQELCSVIRDFNKCAVEIRDVCPKHIMITLIDTSYGYLCNEGYEAFMSNAECLMDLDRKPSVKYCHDETLLEIERVNTEVGITLAVKLDRLCEALNFFSGCVRLPIRHNCGVDAWSVIFRVLRDTTNSLLPECQFTGQSRKLFSTTQTTPLKSYKPTILLITSAPKITSNFVSISAMIFEPLELKKVMKLSQFSTILQLQLQVLIFCIYLPVSLLAPSLQHSLLCN</sequence>
<dbReference type="WBParaSite" id="SMUV_0000017901-mRNA-1">
    <property type="protein sequence ID" value="SMUV_0000017901-mRNA-1"/>
    <property type="gene ID" value="SMUV_0000017901"/>
</dbReference>
<evidence type="ECO:0000313" key="1">
    <source>
        <dbReference type="Proteomes" id="UP000046393"/>
    </source>
</evidence>
<name>A0A0N5A804_9BILA</name>
<accession>A0A0N5A804</accession>
<keyword evidence="1" id="KW-1185">Reference proteome</keyword>
<protein>
    <submittedName>
        <fullName evidence="2">DUF19 domain-containing protein</fullName>
    </submittedName>
</protein>
<dbReference type="AlphaFoldDB" id="A0A0N5A804"/>
<organism evidence="1 2">
    <name type="scientific">Syphacia muris</name>
    <dbReference type="NCBI Taxonomy" id="451379"/>
    <lineage>
        <taxon>Eukaryota</taxon>
        <taxon>Metazoa</taxon>
        <taxon>Ecdysozoa</taxon>
        <taxon>Nematoda</taxon>
        <taxon>Chromadorea</taxon>
        <taxon>Rhabditida</taxon>
        <taxon>Spirurina</taxon>
        <taxon>Oxyuridomorpha</taxon>
        <taxon>Oxyuroidea</taxon>
        <taxon>Oxyuridae</taxon>
        <taxon>Syphacia</taxon>
    </lineage>
</organism>
<dbReference type="Proteomes" id="UP000046393">
    <property type="component" value="Unplaced"/>
</dbReference>
<reference evidence="2" key="1">
    <citation type="submission" date="2017-02" db="UniProtKB">
        <authorList>
            <consortium name="WormBaseParasite"/>
        </authorList>
    </citation>
    <scope>IDENTIFICATION</scope>
</reference>
<evidence type="ECO:0000313" key="2">
    <source>
        <dbReference type="WBParaSite" id="SMUV_0000017901-mRNA-1"/>
    </source>
</evidence>
<dbReference type="PANTHER" id="PTHR37431:SF3">
    <property type="entry name" value="DUF19 DOMAIN-CONTAINING PROTEIN"/>
    <property type="match status" value="1"/>
</dbReference>
<dbReference type="PANTHER" id="PTHR37431">
    <property type="entry name" value="PROTEIN CBG06927"/>
    <property type="match status" value="1"/>
</dbReference>